<feature type="region of interest" description="Disordered" evidence="3">
    <location>
        <begin position="179"/>
        <end position="199"/>
    </location>
</feature>
<dbReference type="AlphaFoldDB" id="A0A6I9Q9S1"/>
<evidence type="ECO:0000313" key="6">
    <source>
        <dbReference type="RefSeq" id="XP_010905626.1"/>
    </source>
</evidence>
<organism evidence="5 6">
    <name type="scientific">Elaeis guineensis var. tenera</name>
    <name type="common">Oil palm</name>
    <dbReference type="NCBI Taxonomy" id="51953"/>
    <lineage>
        <taxon>Eukaryota</taxon>
        <taxon>Viridiplantae</taxon>
        <taxon>Streptophyta</taxon>
        <taxon>Embryophyta</taxon>
        <taxon>Tracheophyta</taxon>
        <taxon>Spermatophyta</taxon>
        <taxon>Magnoliopsida</taxon>
        <taxon>Liliopsida</taxon>
        <taxon>Arecaceae</taxon>
        <taxon>Arecoideae</taxon>
        <taxon>Cocoseae</taxon>
        <taxon>Elaeidinae</taxon>
        <taxon>Elaeis</taxon>
    </lineage>
</organism>
<dbReference type="SUPFAM" id="SSF57756">
    <property type="entry name" value="Retrovirus zinc finger-like domains"/>
    <property type="match status" value="1"/>
</dbReference>
<dbReference type="OrthoDB" id="6133115at2759"/>
<feature type="compositionally biased region" description="Acidic residues" evidence="3">
    <location>
        <begin position="240"/>
        <end position="251"/>
    </location>
</feature>
<evidence type="ECO:0000313" key="5">
    <source>
        <dbReference type="Proteomes" id="UP000504607"/>
    </source>
</evidence>
<dbReference type="CDD" id="cd00303">
    <property type="entry name" value="retropepsin_like"/>
    <property type="match status" value="1"/>
</dbReference>
<evidence type="ECO:0000256" key="3">
    <source>
        <dbReference type="SAM" id="MobiDB-lite"/>
    </source>
</evidence>
<keyword evidence="5" id="KW-1185">Reference proteome</keyword>
<feature type="compositionally biased region" description="Low complexity" evidence="3">
    <location>
        <begin position="187"/>
        <end position="199"/>
    </location>
</feature>
<dbReference type="RefSeq" id="XP_010905626.1">
    <property type="nucleotide sequence ID" value="XM_010907324.1"/>
</dbReference>
<feature type="domain" description="CCHC-type" evidence="4">
    <location>
        <begin position="202"/>
        <end position="218"/>
    </location>
</feature>
<dbReference type="Proteomes" id="UP000504607">
    <property type="component" value="Unplaced"/>
</dbReference>
<accession>A0A6I9Q9S1</accession>
<feature type="region of interest" description="Disordered" evidence="3">
    <location>
        <begin position="229"/>
        <end position="251"/>
    </location>
</feature>
<sequence length="614" mass="70743">MAGDGHKKNQPTNQAAVHKEIMQRKWDLMLEYENLRRQVADLTARLMQLETRDARSEAEPDDRRSKGEFIFQKSFSWGSSHTPTRGNLQMEVFLDWLDQIECIFEYKCLQNLRQDPRSVDNYTEEFYQLMTKNDLAESEQMVARYLGGLRQQIQDALKLHTMWIVKEAYHRTVVTENQLRHRPIPKSDPSSNPTSTGSSNLRCYNCNEIGHARNNCKKPIGRPGKQLLIEGEPSEKEQEPVYDETGNEEDDSLLFGESGEALVILGGSCENIISQEAVTKLNLATEKHQAVLVSKREVIVDGRCLVSFSIGQKYYDKIWCDVVVMDACYLLLERPWQYDHGVIHDGRQNIYTFWKDDQKITLTPMKEENLPKPKAEISINLLTKHTCLKEAMEADYLLTVVEKSESAEHDIPPLVHPILQKFADVFSETCLQDYHQKGTIQHIDFVHGMSLPNKPTYHMSPTEHELQRQIQELLDKGYIRPSMSPCAVPALLVSKDRSWCICIDSRAINRITIKYRFSIPRLDDMINLLGPSPTLEDHLQHLEEVLSTLRKKLFANPKKCNFIADSLTFLGYIVSSEGLRADDPRSELYRTGRCRAISEVRSFHGLTSFYRKFI</sequence>
<dbReference type="InterPro" id="IPR001878">
    <property type="entry name" value="Znf_CCHC"/>
</dbReference>
<keyword evidence="1" id="KW-0479">Metal-binding</keyword>
<protein>
    <submittedName>
        <fullName evidence="6">Uncharacterized protein LOC105032765</fullName>
    </submittedName>
</protein>
<keyword evidence="2" id="KW-0175">Coiled coil</keyword>
<keyword evidence="1" id="KW-0862">Zinc</keyword>
<dbReference type="SUPFAM" id="SSF56672">
    <property type="entry name" value="DNA/RNA polymerases"/>
    <property type="match status" value="1"/>
</dbReference>
<gene>
    <name evidence="6" type="primary">LOC105032765</name>
</gene>
<dbReference type="InterPro" id="IPR036875">
    <property type="entry name" value="Znf_CCHC_sf"/>
</dbReference>
<dbReference type="Gene3D" id="3.10.10.10">
    <property type="entry name" value="HIV Type 1 Reverse Transcriptase, subunit A, domain 1"/>
    <property type="match status" value="1"/>
</dbReference>
<reference evidence="6" key="1">
    <citation type="submission" date="2025-08" db="UniProtKB">
        <authorList>
            <consortium name="RefSeq"/>
        </authorList>
    </citation>
    <scope>IDENTIFICATION</scope>
</reference>
<dbReference type="PANTHER" id="PTHR35046">
    <property type="entry name" value="ZINC KNUCKLE (CCHC-TYPE) FAMILY PROTEIN"/>
    <property type="match status" value="1"/>
</dbReference>
<dbReference type="GO" id="GO:0008270">
    <property type="term" value="F:zinc ion binding"/>
    <property type="evidence" value="ECO:0007669"/>
    <property type="project" value="UniProtKB-KW"/>
</dbReference>
<name>A0A6I9Q9S1_ELAGV</name>
<evidence type="ECO:0000259" key="4">
    <source>
        <dbReference type="PROSITE" id="PS50158"/>
    </source>
</evidence>
<keyword evidence="1" id="KW-0863">Zinc-finger</keyword>
<evidence type="ECO:0000256" key="1">
    <source>
        <dbReference type="PROSITE-ProRule" id="PRU00047"/>
    </source>
</evidence>
<dbReference type="GO" id="GO:0003676">
    <property type="term" value="F:nucleic acid binding"/>
    <property type="evidence" value="ECO:0007669"/>
    <property type="project" value="InterPro"/>
</dbReference>
<evidence type="ECO:0000256" key="2">
    <source>
        <dbReference type="SAM" id="Coils"/>
    </source>
</evidence>
<dbReference type="PROSITE" id="PS50158">
    <property type="entry name" value="ZF_CCHC"/>
    <property type="match status" value="1"/>
</dbReference>
<dbReference type="InterPro" id="IPR043502">
    <property type="entry name" value="DNA/RNA_pol_sf"/>
</dbReference>
<dbReference type="PANTHER" id="PTHR35046:SF18">
    <property type="entry name" value="RNA-DIRECTED DNA POLYMERASE"/>
    <property type="match status" value="1"/>
</dbReference>
<dbReference type="InParanoid" id="A0A6I9Q9S1"/>
<dbReference type="Gene3D" id="3.30.70.270">
    <property type="match status" value="2"/>
</dbReference>
<dbReference type="InterPro" id="IPR043128">
    <property type="entry name" value="Rev_trsase/Diguanyl_cyclase"/>
</dbReference>
<feature type="coiled-coil region" evidence="2">
    <location>
        <begin position="25"/>
        <end position="59"/>
    </location>
</feature>
<proteinExistence type="predicted"/>